<organism evidence="5 7">
    <name type="scientific">Biomphalaria glabrata</name>
    <name type="common">Bloodfluke planorb</name>
    <name type="synonym">Freshwater snail</name>
    <dbReference type="NCBI Taxonomy" id="6526"/>
    <lineage>
        <taxon>Eukaryota</taxon>
        <taxon>Metazoa</taxon>
        <taxon>Spiralia</taxon>
        <taxon>Lophotrochozoa</taxon>
        <taxon>Mollusca</taxon>
        <taxon>Gastropoda</taxon>
        <taxon>Heterobranchia</taxon>
        <taxon>Euthyneura</taxon>
        <taxon>Panpulmonata</taxon>
        <taxon>Hygrophila</taxon>
        <taxon>Lymnaeoidea</taxon>
        <taxon>Planorbidae</taxon>
        <taxon>Biomphalaria</taxon>
    </lineage>
</organism>
<evidence type="ECO:0000256" key="1">
    <source>
        <dbReference type="PIRSR" id="PIRSR600101-1"/>
    </source>
</evidence>
<gene>
    <name evidence="6 7 8" type="primary">LOC106075776</name>
</gene>
<feature type="binding site" evidence="2">
    <location>
        <position position="523"/>
    </location>
    <ligand>
        <name>L-glutamate</name>
        <dbReference type="ChEBI" id="CHEBI:29985"/>
    </ligand>
</feature>
<evidence type="ECO:0000256" key="3">
    <source>
        <dbReference type="SAM" id="MobiDB-lite"/>
    </source>
</evidence>
<feature type="active site" description="Nucleophile" evidence="1">
    <location>
        <position position="436"/>
    </location>
</feature>
<dbReference type="AlphaFoldDB" id="A0A9W2ZA06"/>
<keyword evidence="4" id="KW-0812">Transmembrane</keyword>
<dbReference type="GeneID" id="106075776"/>
<dbReference type="OrthoDB" id="1081007at2759"/>
<dbReference type="GO" id="GO:0006751">
    <property type="term" value="P:glutathione catabolic process"/>
    <property type="evidence" value="ECO:0007669"/>
    <property type="project" value="InterPro"/>
</dbReference>
<dbReference type="Gene3D" id="3.60.20.40">
    <property type="match status" value="1"/>
</dbReference>
<name>A0A9W2ZA06_BIOGL</name>
<dbReference type="Proteomes" id="UP001165740">
    <property type="component" value="Chromosome 17"/>
</dbReference>
<dbReference type="Pfam" id="PF01019">
    <property type="entry name" value="G_glu_transpept"/>
    <property type="match status" value="1"/>
</dbReference>
<keyword evidence="4" id="KW-0472">Membrane</keyword>
<feature type="transmembrane region" description="Helical" evidence="4">
    <location>
        <begin position="72"/>
        <end position="94"/>
    </location>
</feature>
<sequence length="618" mass="67145">MESIEQPFDSITRIVHDMPDIGMNDKTGLIETDRPGKPIHNGDSPGAESSPLHQLKTTNSILYGPQNRGLRVIIVSAIVFSVAITIALILTIYLEPKQVHGHAAVACEDVRCSDIGLSILKDGGNAVDAAVATAFCLGVVNPAHSGIGGGGFGLVHDHKYKLSWAYNFREAVPAKLALDELNVPNKEKSIKSAGVPGLVKGLHVIHKQHGQMPWKKLLEPSIELASSGFNITKELAELLKAVNPPFNDAELRNLFMRDGVMKGVNDTVIWPSLGETLGHIANDPDSFYTGSLMRKFVNTVKELQGSITEEDMKNYTVTTPEVLKTKFKELTVVSLPPPAGGTLVALILKMADTLGWKANQANTTLAYHQLIEIYKFVYAHQSLLGDPAFNPQMLNTSRDLLSDEFVAFLVGKINDNTTFNQTSHYGPFSPQPSAGTSHLTVIDSSELMVSMTLSINYNFGNQITVGEMGIILNNELLDLNLNNLSLPNGFAGGKRPQSYMSPTILFNDEHPCDHRIIIGGSGGDKIVAGVAESIINAVVFNQNLSSAVCSPRVHNELTPVTWYEDGISENILTELRGKNHFLERLPPAESAGINGIEKTNDAILPYADYRKFGGVAMY</sequence>
<reference evidence="6 7" key="1">
    <citation type="submission" date="2025-04" db="UniProtKB">
        <authorList>
            <consortium name="RefSeq"/>
        </authorList>
    </citation>
    <scope>IDENTIFICATION</scope>
</reference>
<evidence type="ECO:0000256" key="4">
    <source>
        <dbReference type="SAM" id="Phobius"/>
    </source>
</evidence>
<keyword evidence="5" id="KW-1185">Reference proteome</keyword>
<feature type="binding site" evidence="2">
    <location>
        <begin position="454"/>
        <end position="456"/>
    </location>
    <ligand>
        <name>L-glutamate</name>
        <dbReference type="ChEBI" id="CHEBI:29985"/>
    </ligand>
</feature>
<evidence type="ECO:0000313" key="7">
    <source>
        <dbReference type="RefSeq" id="XP_055871836.1"/>
    </source>
</evidence>
<dbReference type="RefSeq" id="XP_055871836.1">
    <property type="nucleotide sequence ID" value="XM_056015861.1"/>
</dbReference>
<evidence type="ECO:0000313" key="8">
    <source>
        <dbReference type="RefSeq" id="XP_055871837.1"/>
    </source>
</evidence>
<evidence type="ECO:0000313" key="5">
    <source>
        <dbReference type="Proteomes" id="UP001165740"/>
    </source>
</evidence>
<feature type="region of interest" description="Disordered" evidence="3">
    <location>
        <begin position="26"/>
        <end position="52"/>
    </location>
</feature>
<feature type="binding site" evidence="2">
    <location>
        <position position="478"/>
    </location>
    <ligand>
        <name>L-glutamate</name>
        <dbReference type="ChEBI" id="CHEBI:29985"/>
    </ligand>
</feature>
<dbReference type="InterPro" id="IPR043138">
    <property type="entry name" value="GGT_lsub"/>
</dbReference>
<dbReference type="SUPFAM" id="SSF56235">
    <property type="entry name" value="N-terminal nucleophile aminohydrolases (Ntn hydrolases)"/>
    <property type="match status" value="1"/>
</dbReference>
<dbReference type="Gene3D" id="1.10.246.130">
    <property type="match status" value="1"/>
</dbReference>
<dbReference type="RefSeq" id="XP_055871837.1">
    <property type="nucleotide sequence ID" value="XM_056015862.1"/>
</dbReference>
<evidence type="ECO:0000256" key="2">
    <source>
        <dbReference type="PIRSR" id="PIRSR600101-2"/>
    </source>
</evidence>
<dbReference type="PRINTS" id="PR01210">
    <property type="entry name" value="GGTRANSPTASE"/>
</dbReference>
<dbReference type="PANTHER" id="PTHR11686">
    <property type="entry name" value="GAMMA GLUTAMYL TRANSPEPTIDASE"/>
    <property type="match status" value="1"/>
</dbReference>
<protein>
    <submittedName>
        <fullName evidence="6 7">Uncharacterized protein LOC106075776</fullName>
    </submittedName>
</protein>
<feature type="binding site" evidence="2">
    <location>
        <position position="169"/>
    </location>
    <ligand>
        <name>L-glutamate</name>
        <dbReference type="ChEBI" id="CHEBI:29985"/>
    </ligand>
</feature>
<dbReference type="InterPro" id="IPR043137">
    <property type="entry name" value="GGT_ssub_C"/>
</dbReference>
<dbReference type="PANTHER" id="PTHR11686:SF54">
    <property type="entry name" value="GLUTATHIONE HYDROLASE 7"/>
    <property type="match status" value="1"/>
</dbReference>
<dbReference type="InterPro" id="IPR000101">
    <property type="entry name" value="GGT_peptidase"/>
</dbReference>
<dbReference type="InterPro" id="IPR029055">
    <property type="entry name" value="Ntn_hydrolases_N"/>
</dbReference>
<proteinExistence type="predicted"/>
<dbReference type="GO" id="GO:0005886">
    <property type="term" value="C:plasma membrane"/>
    <property type="evidence" value="ECO:0007669"/>
    <property type="project" value="TreeGrafter"/>
</dbReference>
<dbReference type="RefSeq" id="XP_055871834.1">
    <property type="nucleotide sequence ID" value="XM_056015859.1"/>
</dbReference>
<dbReference type="OMA" id="QEADEDC"/>
<keyword evidence="4" id="KW-1133">Transmembrane helix</keyword>
<evidence type="ECO:0000313" key="6">
    <source>
        <dbReference type="RefSeq" id="XP_055871834.1"/>
    </source>
</evidence>
<accession>A0A9W2ZA06</accession>
<dbReference type="GO" id="GO:0036374">
    <property type="term" value="F:glutathione hydrolase activity"/>
    <property type="evidence" value="ECO:0007669"/>
    <property type="project" value="InterPro"/>
</dbReference>